<dbReference type="PROSITE" id="PS50110">
    <property type="entry name" value="RESPONSE_REGULATORY"/>
    <property type="match status" value="1"/>
</dbReference>
<evidence type="ECO:0000256" key="2">
    <source>
        <dbReference type="ARBA" id="ARBA00022490"/>
    </source>
</evidence>
<evidence type="ECO:0000259" key="9">
    <source>
        <dbReference type="PROSITE" id="PS01124"/>
    </source>
</evidence>
<name>A0A3D9IU55_9BACL</name>
<dbReference type="AlphaFoldDB" id="A0A3D9IU55"/>
<organism evidence="11 12">
    <name type="scientific">Cohnella phaseoli</name>
    <dbReference type="NCBI Taxonomy" id="456490"/>
    <lineage>
        <taxon>Bacteria</taxon>
        <taxon>Bacillati</taxon>
        <taxon>Bacillota</taxon>
        <taxon>Bacilli</taxon>
        <taxon>Bacillales</taxon>
        <taxon>Paenibacillaceae</taxon>
        <taxon>Cohnella</taxon>
    </lineage>
</organism>
<dbReference type="GO" id="GO:0043565">
    <property type="term" value="F:sequence-specific DNA binding"/>
    <property type="evidence" value="ECO:0007669"/>
    <property type="project" value="InterPro"/>
</dbReference>
<keyword evidence="2" id="KW-0963">Cytoplasm</keyword>
<dbReference type="RefSeq" id="WP_181917883.1">
    <property type="nucleotide sequence ID" value="NZ_QRDZ01000020.1"/>
</dbReference>
<evidence type="ECO:0000256" key="5">
    <source>
        <dbReference type="ARBA" id="ARBA00023015"/>
    </source>
</evidence>
<dbReference type="InterPro" id="IPR020449">
    <property type="entry name" value="Tscrpt_reg_AraC-type_HTH"/>
</dbReference>
<evidence type="ECO:0000256" key="4">
    <source>
        <dbReference type="ARBA" id="ARBA00023012"/>
    </source>
</evidence>
<feature type="domain" description="Response regulatory" evidence="10">
    <location>
        <begin position="3"/>
        <end position="120"/>
    </location>
</feature>
<dbReference type="InterPro" id="IPR018060">
    <property type="entry name" value="HTH_AraC"/>
</dbReference>
<dbReference type="PRINTS" id="PR00032">
    <property type="entry name" value="HTHARAC"/>
</dbReference>
<feature type="domain" description="HTH araC/xylS-type" evidence="9">
    <location>
        <begin position="174"/>
        <end position="272"/>
    </location>
</feature>
<sequence>MYNVLLVDDEDLDLEALRRFIPWEQLNMQVVSAQNSAISAAKYIDQAELDVLVTDIRMPQMSGLELAKLAQERNKNIRIVFISGYEDFAYAKQALSLNACSYILKPVNDNEVYEALTKVKEMLDQEQNRKQTERAYMEIVQARSTDRKPPLPDLKQALADCDKKQNKKNSKLAQEIIAYIHAHIHEVITLRNAANTFSYTPNYLGLMFREETGVAFTDYVIQARLLKAQELLTDTNLKIYEIADKVGYRNLNYFSKQFKDCFGISPLEFRRQS</sequence>
<dbReference type="Pfam" id="PF12833">
    <property type="entry name" value="HTH_18"/>
    <property type="match status" value="1"/>
</dbReference>
<dbReference type="SUPFAM" id="SSF46689">
    <property type="entry name" value="Homeodomain-like"/>
    <property type="match status" value="2"/>
</dbReference>
<reference evidence="11 12" key="1">
    <citation type="submission" date="2018-07" db="EMBL/GenBank/DDBJ databases">
        <title>Genomic Encyclopedia of Type Strains, Phase III (KMG-III): the genomes of soil and plant-associated and newly described type strains.</title>
        <authorList>
            <person name="Whitman W."/>
        </authorList>
    </citation>
    <scope>NUCLEOTIDE SEQUENCE [LARGE SCALE GENOMIC DNA]</scope>
    <source>
        <strain evidence="11 12">CECT 7287</strain>
    </source>
</reference>
<evidence type="ECO:0000256" key="8">
    <source>
        <dbReference type="PROSITE-ProRule" id="PRU00169"/>
    </source>
</evidence>
<dbReference type="InterPro" id="IPR051552">
    <property type="entry name" value="HptR"/>
</dbReference>
<dbReference type="GO" id="GO:0000160">
    <property type="term" value="P:phosphorelay signal transduction system"/>
    <property type="evidence" value="ECO:0007669"/>
    <property type="project" value="UniProtKB-KW"/>
</dbReference>
<dbReference type="SUPFAM" id="SSF52172">
    <property type="entry name" value="CheY-like"/>
    <property type="match status" value="1"/>
</dbReference>
<dbReference type="PANTHER" id="PTHR42713:SF3">
    <property type="entry name" value="TRANSCRIPTIONAL REGULATORY PROTEIN HPTR"/>
    <property type="match status" value="1"/>
</dbReference>
<dbReference type="PANTHER" id="PTHR42713">
    <property type="entry name" value="HISTIDINE KINASE-RELATED"/>
    <property type="match status" value="1"/>
</dbReference>
<comment type="subcellular location">
    <subcellularLocation>
        <location evidence="1">Cytoplasm</location>
    </subcellularLocation>
</comment>
<accession>A0A3D9IU55</accession>
<dbReference type="Gene3D" id="1.10.10.60">
    <property type="entry name" value="Homeodomain-like"/>
    <property type="match status" value="2"/>
</dbReference>
<evidence type="ECO:0000313" key="11">
    <source>
        <dbReference type="EMBL" id="RED65290.1"/>
    </source>
</evidence>
<dbReference type="SMART" id="SM00448">
    <property type="entry name" value="REC"/>
    <property type="match status" value="1"/>
</dbReference>
<dbReference type="Gene3D" id="3.40.50.2300">
    <property type="match status" value="1"/>
</dbReference>
<feature type="modified residue" description="4-aspartylphosphate" evidence="8">
    <location>
        <position position="55"/>
    </location>
</feature>
<dbReference type="CDD" id="cd17536">
    <property type="entry name" value="REC_YesN-like"/>
    <property type="match status" value="1"/>
</dbReference>
<dbReference type="InterPro" id="IPR018062">
    <property type="entry name" value="HTH_AraC-typ_CS"/>
</dbReference>
<dbReference type="Pfam" id="PF00072">
    <property type="entry name" value="Response_reg"/>
    <property type="match status" value="1"/>
</dbReference>
<keyword evidence="7" id="KW-0804">Transcription</keyword>
<dbReference type="InterPro" id="IPR001789">
    <property type="entry name" value="Sig_transdc_resp-reg_receiver"/>
</dbReference>
<dbReference type="GO" id="GO:0005737">
    <property type="term" value="C:cytoplasm"/>
    <property type="evidence" value="ECO:0007669"/>
    <property type="project" value="UniProtKB-SubCell"/>
</dbReference>
<evidence type="ECO:0000256" key="6">
    <source>
        <dbReference type="ARBA" id="ARBA00023125"/>
    </source>
</evidence>
<keyword evidence="5" id="KW-0805">Transcription regulation</keyword>
<evidence type="ECO:0000256" key="7">
    <source>
        <dbReference type="ARBA" id="ARBA00023163"/>
    </source>
</evidence>
<gene>
    <name evidence="11" type="ORF">DFP98_12039</name>
</gene>
<dbReference type="InterPro" id="IPR009057">
    <property type="entry name" value="Homeodomain-like_sf"/>
</dbReference>
<keyword evidence="3 8" id="KW-0597">Phosphoprotein</keyword>
<protein>
    <submittedName>
        <fullName evidence="11">AraC family two component transcriptional regulator</fullName>
    </submittedName>
</protein>
<keyword evidence="12" id="KW-1185">Reference proteome</keyword>
<dbReference type="InterPro" id="IPR011006">
    <property type="entry name" value="CheY-like_superfamily"/>
</dbReference>
<dbReference type="SMART" id="SM00342">
    <property type="entry name" value="HTH_ARAC"/>
    <property type="match status" value="1"/>
</dbReference>
<dbReference type="EMBL" id="QRDZ01000020">
    <property type="protein sequence ID" value="RED65290.1"/>
    <property type="molecule type" value="Genomic_DNA"/>
</dbReference>
<evidence type="ECO:0000256" key="1">
    <source>
        <dbReference type="ARBA" id="ARBA00004496"/>
    </source>
</evidence>
<keyword evidence="6" id="KW-0238">DNA-binding</keyword>
<proteinExistence type="predicted"/>
<evidence type="ECO:0000259" key="10">
    <source>
        <dbReference type="PROSITE" id="PS50110"/>
    </source>
</evidence>
<evidence type="ECO:0000313" key="12">
    <source>
        <dbReference type="Proteomes" id="UP000256977"/>
    </source>
</evidence>
<dbReference type="GO" id="GO:0003700">
    <property type="term" value="F:DNA-binding transcription factor activity"/>
    <property type="evidence" value="ECO:0007669"/>
    <property type="project" value="InterPro"/>
</dbReference>
<evidence type="ECO:0000256" key="3">
    <source>
        <dbReference type="ARBA" id="ARBA00022553"/>
    </source>
</evidence>
<comment type="caution">
    <text evidence="11">The sequence shown here is derived from an EMBL/GenBank/DDBJ whole genome shotgun (WGS) entry which is preliminary data.</text>
</comment>
<dbReference type="PROSITE" id="PS00041">
    <property type="entry name" value="HTH_ARAC_FAMILY_1"/>
    <property type="match status" value="1"/>
</dbReference>
<dbReference type="PROSITE" id="PS01124">
    <property type="entry name" value="HTH_ARAC_FAMILY_2"/>
    <property type="match status" value="1"/>
</dbReference>
<keyword evidence="4" id="KW-0902">Two-component regulatory system</keyword>
<dbReference type="Proteomes" id="UP000256977">
    <property type="component" value="Unassembled WGS sequence"/>
</dbReference>